<dbReference type="PANTHER" id="PTHR47506:SF1">
    <property type="entry name" value="HTH-TYPE TRANSCRIPTIONAL REGULATOR YJDC"/>
    <property type="match status" value="1"/>
</dbReference>
<evidence type="ECO:0000313" key="7">
    <source>
        <dbReference type="Proteomes" id="UP000093795"/>
    </source>
</evidence>
<dbReference type="Proteomes" id="UP000093795">
    <property type="component" value="Unassembled WGS sequence"/>
</dbReference>
<dbReference type="SUPFAM" id="SSF46689">
    <property type="entry name" value="Homeodomain-like"/>
    <property type="match status" value="1"/>
</dbReference>
<keyword evidence="3" id="KW-0804">Transcription</keyword>
<proteinExistence type="predicted"/>
<dbReference type="InterPro" id="IPR009057">
    <property type="entry name" value="Homeodomain-like_sf"/>
</dbReference>
<dbReference type="Pfam" id="PF00440">
    <property type="entry name" value="TetR_N"/>
    <property type="match status" value="1"/>
</dbReference>
<organism evidence="6 7">
    <name type="scientific">Mycobacterium asiaticum</name>
    <dbReference type="NCBI Taxonomy" id="1790"/>
    <lineage>
        <taxon>Bacteria</taxon>
        <taxon>Bacillati</taxon>
        <taxon>Actinomycetota</taxon>
        <taxon>Actinomycetes</taxon>
        <taxon>Mycobacteriales</taxon>
        <taxon>Mycobacteriaceae</taxon>
        <taxon>Mycobacterium</taxon>
    </lineage>
</organism>
<comment type="caution">
    <text evidence="6">The sequence shown here is derived from an EMBL/GenBank/DDBJ whole genome shotgun (WGS) entry which is preliminary data.</text>
</comment>
<comment type="caution">
    <text evidence="4">Lacks conserved residue(s) required for the propagation of feature annotation.</text>
</comment>
<protein>
    <recommendedName>
        <fullName evidence="5">HTH tetR-type domain-containing protein</fullName>
    </recommendedName>
</protein>
<dbReference type="EMBL" id="LZKQ01000331">
    <property type="protein sequence ID" value="OBI72708.1"/>
    <property type="molecule type" value="Genomic_DNA"/>
</dbReference>
<dbReference type="AlphaFoldDB" id="A0A1A3BEE0"/>
<dbReference type="SUPFAM" id="SSF48498">
    <property type="entry name" value="Tetracyclin repressor-like, C-terminal domain"/>
    <property type="match status" value="1"/>
</dbReference>
<dbReference type="PANTHER" id="PTHR47506">
    <property type="entry name" value="TRANSCRIPTIONAL REGULATORY PROTEIN"/>
    <property type="match status" value="1"/>
</dbReference>
<dbReference type="InterPro" id="IPR036271">
    <property type="entry name" value="Tet_transcr_reg_TetR-rel_C_sf"/>
</dbReference>
<keyword evidence="2 4" id="KW-0238">DNA-binding</keyword>
<evidence type="ECO:0000256" key="1">
    <source>
        <dbReference type="ARBA" id="ARBA00023015"/>
    </source>
</evidence>
<dbReference type="PROSITE" id="PS50977">
    <property type="entry name" value="HTH_TETR_2"/>
    <property type="match status" value="1"/>
</dbReference>
<name>A0A1A3BEE0_MYCAS</name>
<accession>A0A1A3BEE0</accession>
<dbReference type="InterPro" id="IPR001647">
    <property type="entry name" value="HTH_TetR"/>
</dbReference>
<dbReference type="Gene3D" id="1.10.357.10">
    <property type="entry name" value="Tetracycline Repressor, domain 2"/>
    <property type="match status" value="1"/>
</dbReference>
<evidence type="ECO:0000313" key="6">
    <source>
        <dbReference type="EMBL" id="OBI72708.1"/>
    </source>
</evidence>
<evidence type="ECO:0000259" key="5">
    <source>
        <dbReference type="PROSITE" id="PS50977"/>
    </source>
</evidence>
<evidence type="ECO:0000256" key="4">
    <source>
        <dbReference type="PROSITE-ProRule" id="PRU00335"/>
    </source>
</evidence>
<sequence length="166" mass="18136">MTEIAAAAGITHSSTYQYFASKRELYQAAFHAALAELLPEYMDAINIDGPLREKIKAIFLASARTHERKPTITPFLASIPIEIRRHPDLVPSLQEGAELLTALIEMFSQARRHGEIPTEANDMDLIMAFLGSAMGIGLLSHGLPQSKMGAAVDILLAAFDGELFKD</sequence>
<reference evidence="6 7" key="1">
    <citation type="submission" date="2016-06" db="EMBL/GenBank/DDBJ databases">
        <authorList>
            <person name="Kjaerup R.B."/>
            <person name="Dalgaard T.S."/>
            <person name="Juul-Madsen H.R."/>
        </authorList>
    </citation>
    <scope>NUCLEOTIDE SEQUENCE [LARGE SCALE GENOMIC DNA]</scope>
    <source>
        <strain evidence="6 7">1081914.2</strain>
    </source>
</reference>
<feature type="domain" description="HTH tetR-type" evidence="5">
    <location>
        <begin position="1"/>
        <end position="37"/>
    </location>
</feature>
<evidence type="ECO:0000256" key="3">
    <source>
        <dbReference type="ARBA" id="ARBA00023163"/>
    </source>
</evidence>
<dbReference type="GO" id="GO:0003677">
    <property type="term" value="F:DNA binding"/>
    <property type="evidence" value="ECO:0007669"/>
    <property type="project" value="UniProtKB-UniRule"/>
</dbReference>
<keyword evidence="1" id="KW-0805">Transcription regulation</keyword>
<evidence type="ECO:0000256" key="2">
    <source>
        <dbReference type="ARBA" id="ARBA00023125"/>
    </source>
</evidence>
<gene>
    <name evidence="6" type="ORF">A9X01_07575</name>
</gene>